<evidence type="ECO:0000256" key="3">
    <source>
        <dbReference type="ARBA" id="ARBA00022729"/>
    </source>
</evidence>
<evidence type="ECO:0000256" key="4">
    <source>
        <dbReference type="SAM" id="SignalP"/>
    </source>
</evidence>
<dbReference type="InterPro" id="IPR015168">
    <property type="entry name" value="SsuA/THI5"/>
</dbReference>
<dbReference type="GO" id="GO:0042597">
    <property type="term" value="C:periplasmic space"/>
    <property type="evidence" value="ECO:0007669"/>
    <property type="project" value="UniProtKB-SubCell"/>
</dbReference>
<dbReference type="Pfam" id="PF09084">
    <property type="entry name" value="NMT1"/>
    <property type="match status" value="1"/>
</dbReference>
<feature type="domain" description="SsuA/THI5-like" evidence="5">
    <location>
        <begin position="51"/>
        <end position="267"/>
    </location>
</feature>
<protein>
    <submittedName>
        <fullName evidence="6">ABC transporter substrate-binding protein</fullName>
    </submittedName>
</protein>
<evidence type="ECO:0000313" key="6">
    <source>
        <dbReference type="EMBL" id="NEK56715.1"/>
    </source>
</evidence>
<reference evidence="6 7" key="1">
    <citation type="submission" date="2020-02" db="EMBL/GenBank/DDBJ databases">
        <title>Geodermatophilus sabuli CPCC 205279 I12A-02694.</title>
        <authorList>
            <person name="Jiang Z."/>
        </authorList>
    </citation>
    <scope>NUCLEOTIDE SEQUENCE [LARGE SCALE GENOMIC DNA]</scope>
    <source>
        <strain evidence="6 7">I12A-02694</strain>
    </source>
</reference>
<comment type="subcellular location">
    <subcellularLocation>
        <location evidence="1">Periplasm</location>
    </subcellularLocation>
</comment>
<accession>A0A7K3VVQ4</accession>
<evidence type="ECO:0000259" key="5">
    <source>
        <dbReference type="Pfam" id="PF09084"/>
    </source>
</evidence>
<feature type="chain" id="PRO_5039688003" evidence="4">
    <location>
        <begin position="19"/>
        <end position="327"/>
    </location>
</feature>
<dbReference type="EMBL" id="JAAGWF010000003">
    <property type="protein sequence ID" value="NEK56715.1"/>
    <property type="molecule type" value="Genomic_DNA"/>
</dbReference>
<dbReference type="Gene3D" id="3.40.190.10">
    <property type="entry name" value="Periplasmic binding protein-like II"/>
    <property type="match status" value="2"/>
</dbReference>
<dbReference type="RefSeq" id="WP_163479899.1">
    <property type="nucleotide sequence ID" value="NZ_JAAGWF010000003.1"/>
</dbReference>
<organism evidence="6 7">
    <name type="scientific">Geodermatophilus sabuli</name>
    <dbReference type="NCBI Taxonomy" id="1564158"/>
    <lineage>
        <taxon>Bacteria</taxon>
        <taxon>Bacillati</taxon>
        <taxon>Actinomycetota</taxon>
        <taxon>Actinomycetes</taxon>
        <taxon>Geodermatophilales</taxon>
        <taxon>Geodermatophilaceae</taxon>
        <taxon>Geodermatophilus</taxon>
    </lineage>
</organism>
<comment type="similarity">
    <text evidence="2">Belongs to the bacterial solute-binding protein SsuA/TauA family.</text>
</comment>
<evidence type="ECO:0000256" key="1">
    <source>
        <dbReference type="ARBA" id="ARBA00004418"/>
    </source>
</evidence>
<proteinExistence type="inferred from homology"/>
<dbReference type="AlphaFoldDB" id="A0A7K3VVQ4"/>
<comment type="caution">
    <text evidence="6">The sequence shown here is derived from an EMBL/GenBank/DDBJ whole genome shotgun (WGS) entry which is preliminary data.</text>
</comment>
<dbReference type="Proteomes" id="UP000470246">
    <property type="component" value="Unassembled WGS sequence"/>
</dbReference>
<keyword evidence="7" id="KW-1185">Reference proteome</keyword>
<gene>
    <name evidence="6" type="ORF">GCU56_02340</name>
</gene>
<dbReference type="PANTHER" id="PTHR30024:SF47">
    <property type="entry name" value="TAURINE-BINDING PERIPLASMIC PROTEIN"/>
    <property type="match status" value="1"/>
</dbReference>
<keyword evidence="3 4" id="KW-0732">Signal</keyword>
<dbReference type="SUPFAM" id="SSF53850">
    <property type="entry name" value="Periplasmic binding protein-like II"/>
    <property type="match status" value="1"/>
</dbReference>
<evidence type="ECO:0000256" key="2">
    <source>
        <dbReference type="ARBA" id="ARBA00010742"/>
    </source>
</evidence>
<dbReference type="PROSITE" id="PS51257">
    <property type="entry name" value="PROKAR_LIPOPROTEIN"/>
    <property type="match status" value="1"/>
</dbReference>
<evidence type="ECO:0000313" key="7">
    <source>
        <dbReference type="Proteomes" id="UP000470246"/>
    </source>
</evidence>
<dbReference type="PANTHER" id="PTHR30024">
    <property type="entry name" value="ALIPHATIC SULFONATES-BINDING PROTEIN-RELATED"/>
    <property type="match status" value="1"/>
</dbReference>
<feature type="signal peptide" evidence="4">
    <location>
        <begin position="1"/>
        <end position="18"/>
    </location>
</feature>
<sequence>MRRSTVLPAVAAACLALAGCGGGEASGEPEATGSGTSVTQVSLGVLPLVDLAPIYLGVEEGFFADEGIELSFTTAQGGAAIIPSVLGGELDFGFSNPTSLILARSQGLPVKIIAPGGSSTGEVGADYGAVVVGPGSDITDAAGLAGRRVAVNTLRNIGDTSIRESVRAAGGDPDAVQFVELPLPDMAAALQTGQVDAIWVVEPFLTGALAQGAVPVAWNWIDVSPDLMASAYFTSEQRLQEDPDLVERFATAVARSAEYAQENPEEARDVITTYTQIPPEVVAEVTLPGWEPEVNVDSTQRLIDLALEDELIESEVAVEDLVAESAR</sequence>
<name>A0A7K3VVQ4_9ACTN</name>